<reference evidence="1 2" key="1">
    <citation type="submission" date="2023-01" db="EMBL/GenBank/DDBJ databases">
        <title>Psychrosphaera sp. nov., isolated from marine algae.</title>
        <authorList>
            <person name="Bayburt H."/>
            <person name="Choi B.J."/>
            <person name="Kim J.M."/>
            <person name="Choi D.G."/>
            <person name="Jeon C.O."/>
        </authorList>
    </citation>
    <scope>NUCLEOTIDE SEQUENCE [LARGE SCALE GENOMIC DNA]</scope>
    <source>
        <strain evidence="1 2">G1-22</strain>
    </source>
</reference>
<proteinExistence type="predicted"/>
<keyword evidence="2" id="KW-1185">Reference proteome</keyword>
<organism evidence="1 2">
    <name type="scientific">Psychrosphaera algicola</name>
    <dbReference type="NCBI Taxonomy" id="3023714"/>
    <lineage>
        <taxon>Bacteria</taxon>
        <taxon>Pseudomonadati</taxon>
        <taxon>Pseudomonadota</taxon>
        <taxon>Gammaproteobacteria</taxon>
        <taxon>Alteromonadales</taxon>
        <taxon>Pseudoalteromonadaceae</taxon>
        <taxon>Psychrosphaera</taxon>
    </lineage>
</organism>
<dbReference type="RefSeq" id="WP_272180387.1">
    <property type="nucleotide sequence ID" value="NZ_JAQOMS010000002.1"/>
</dbReference>
<accession>A0ABT5FB86</accession>
<protein>
    <submittedName>
        <fullName evidence="1">Uncharacterized protein</fullName>
    </submittedName>
</protein>
<dbReference type="EMBL" id="JAQOMS010000002">
    <property type="protein sequence ID" value="MDC2888818.1"/>
    <property type="molecule type" value="Genomic_DNA"/>
</dbReference>
<evidence type="ECO:0000313" key="2">
    <source>
        <dbReference type="Proteomes" id="UP001528411"/>
    </source>
</evidence>
<dbReference type="Proteomes" id="UP001528411">
    <property type="component" value="Unassembled WGS sequence"/>
</dbReference>
<dbReference type="Gene3D" id="2.115.10.20">
    <property type="entry name" value="Glycosyl hydrolase domain, family 43"/>
    <property type="match status" value="1"/>
</dbReference>
<comment type="caution">
    <text evidence="1">The sequence shown here is derived from an EMBL/GenBank/DDBJ whole genome shotgun (WGS) entry which is preliminary data.</text>
</comment>
<dbReference type="InterPro" id="IPR023296">
    <property type="entry name" value="Glyco_hydro_beta-prop_sf"/>
</dbReference>
<gene>
    <name evidence="1" type="ORF">PN838_08550</name>
</gene>
<sequence>MIGDRAPANIQHSIMFAEDGINFIRVSDVIGYPWAAGGYRPEAFTDSNKGGLPQWGVEIGKAKKQLPFIHRFDITQN</sequence>
<name>A0ABT5FB86_9GAMM</name>
<evidence type="ECO:0000313" key="1">
    <source>
        <dbReference type="EMBL" id="MDC2888818.1"/>
    </source>
</evidence>